<accession>A0ACB6R778</accession>
<name>A0ACB6R778_9PLEO</name>
<dbReference type="EMBL" id="MU003498">
    <property type="protein sequence ID" value="KAF2474172.1"/>
    <property type="molecule type" value="Genomic_DNA"/>
</dbReference>
<dbReference type="Proteomes" id="UP000799755">
    <property type="component" value="Unassembled WGS sequence"/>
</dbReference>
<organism evidence="1 2">
    <name type="scientific">Lindgomyces ingoldianus</name>
    <dbReference type="NCBI Taxonomy" id="673940"/>
    <lineage>
        <taxon>Eukaryota</taxon>
        <taxon>Fungi</taxon>
        <taxon>Dikarya</taxon>
        <taxon>Ascomycota</taxon>
        <taxon>Pezizomycotina</taxon>
        <taxon>Dothideomycetes</taxon>
        <taxon>Pleosporomycetidae</taxon>
        <taxon>Pleosporales</taxon>
        <taxon>Lindgomycetaceae</taxon>
        <taxon>Lindgomyces</taxon>
    </lineage>
</organism>
<sequence>MLGKLTKSQLVPPEPSTPTKPPHKWLPKGSHNSRSWDRISDSSGDRSSVQRPTHGHGEPSWDTQRETTPFKSAVTTDLPMSDMPLNPGLTSHCDPGVRLFSTLDNKFGNLPQTHQSSNGRSYKRRSSLLNLEYPPIEPAETVGSHIPLLPAVKNTRITSTQPFVEYYVPSGIPELTSGAVKDPMPYRPRRSSGLRMSVYFDAVEDQDAEKLTTIREDEGMEVGSVTVIGSPQKTGDTSPATPGKECNGIQGGEDEISEEASLDCDSEMTNDFDYSSEAENSSIVVFPSSPPPQPRSPGEPSLHPCTHATRDDSLRLKRAARALLKYEESEGIYSHLMNRVERMDYMEKEAAGQERRVPATLGQSAGKLRYFLGRIRKGRVETGEPMLLVEHELEWLEWIVEAIHTGVIHVQTRSCVCRGNWGGSR</sequence>
<keyword evidence="2" id="KW-1185">Reference proteome</keyword>
<evidence type="ECO:0000313" key="1">
    <source>
        <dbReference type="EMBL" id="KAF2474172.1"/>
    </source>
</evidence>
<evidence type="ECO:0000313" key="2">
    <source>
        <dbReference type="Proteomes" id="UP000799755"/>
    </source>
</evidence>
<comment type="caution">
    <text evidence="1">The sequence shown here is derived from an EMBL/GenBank/DDBJ whole genome shotgun (WGS) entry which is preliminary data.</text>
</comment>
<reference evidence="1" key="1">
    <citation type="journal article" date="2020" name="Stud. Mycol.">
        <title>101 Dothideomycetes genomes: a test case for predicting lifestyles and emergence of pathogens.</title>
        <authorList>
            <person name="Haridas S."/>
            <person name="Albert R."/>
            <person name="Binder M."/>
            <person name="Bloem J."/>
            <person name="Labutti K."/>
            <person name="Salamov A."/>
            <person name="Andreopoulos B."/>
            <person name="Baker S."/>
            <person name="Barry K."/>
            <person name="Bills G."/>
            <person name="Bluhm B."/>
            <person name="Cannon C."/>
            <person name="Castanera R."/>
            <person name="Culley D."/>
            <person name="Daum C."/>
            <person name="Ezra D."/>
            <person name="Gonzalez J."/>
            <person name="Henrissat B."/>
            <person name="Kuo A."/>
            <person name="Liang C."/>
            <person name="Lipzen A."/>
            <person name="Lutzoni F."/>
            <person name="Magnuson J."/>
            <person name="Mondo S."/>
            <person name="Nolan M."/>
            <person name="Ohm R."/>
            <person name="Pangilinan J."/>
            <person name="Park H.-J."/>
            <person name="Ramirez L."/>
            <person name="Alfaro M."/>
            <person name="Sun H."/>
            <person name="Tritt A."/>
            <person name="Yoshinaga Y."/>
            <person name="Zwiers L.-H."/>
            <person name="Turgeon B."/>
            <person name="Goodwin S."/>
            <person name="Spatafora J."/>
            <person name="Crous P."/>
            <person name="Grigoriev I."/>
        </authorList>
    </citation>
    <scope>NUCLEOTIDE SEQUENCE</scope>
    <source>
        <strain evidence="1">ATCC 200398</strain>
    </source>
</reference>
<protein>
    <submittedName>
        <fullName evidence="1">Uncharacterized protein</fullName>
    </submittedName>
</protein>
<gene>
    <name evidence="1" type="ORF">BDR25DRAFT_340744</name>
</gene>
<proteinExistence type="predicted"/>